<keyword evidence="4" id="KW-0547">Nucleotide-binding</keyword>
<dbReference type="Pfam" id="PF00005">
    <property type="entry name" value="ABC_tran"/>
    <property type="match status" value="1"/>
</dbReference>
<dbReference type="AlphaFoldDB" id="A0AAV1HRI9"/>
<evidence type="ECO:0000256" key="6">
    <source>
        <dbReference type="ARBA" id="ARBA00022989"/>
    </source>
</evidence>
<evidence type="ECO:0000259" key="9">
    <source>
        <dbReference type="PROSITE" id="PS50893"/>
    </source>
</evidence>
<dbReference type="Gene3D" id="3.40.50.300">
    <property type="entry name" value="P-loop containing nucleotide triphosphate hydrolases"/>
    <property type="match status" value="1"/>
</dbReference>
<evidence type="ECO:0000256" key="7">
    <source>
        <dbReference type="ARBA" id="ARBA00023136"/>
    </source>
</evidence>
<dbReference type="PROSITE" id="PS50893">
    <property type="entry name" value="ABC_TRANSPORTER_2"/>
    <property type="match status" value="1"/>
</dbReference>
<dbReference type="PROSITE" id="PS00211">
    <property type="entry name" value="ABC_TRANSPORTER_1"/>
    <property type="match status" value="1"/>
</dbReference>
<evidence type="ECO:0000256" key="5">
    <source>
        <dbReference type="ARBA" id="ARBA00022840"/>
    </source>
</evidence>
<evidence type="ECO:0000256" key="1">
    <source>
        <dbReference type="ARBA" id="ARBA00004141"/>
    </source>
</evidence>
<dbReference type="InterPro" id="IPR017871">
    <property type="entry name" value="ABC_transporter-like_CS"/>
</dbReference>
<keyword evidence="7 8" id="KW-0472">Membrane</keyword>
<evidence type="ECO:0000256" key="8">
    <source>
        <dbReference type="SAM" id="Phobius"/>
    </source>
</evidence>
<dbReference type="Proteomes" id="UP001314263">
    <property type="component" value="Unassembled WGS sequence"/>
</dbReference>
<protein>
    <recommendedName>
        <fullName evidence="9">ABC transporter domain-containing protein</fullName>
    </recommendedName>
</protein>
<evidence type="ECO:0000256" key="3">
    <source>
        <dbReference type="ARBA" id="ARBA00022692"/>
    </source>
</evidence>
<keyword evidence="2" id="KW-0813">Transport</keyword>
<dbReference type="InterPro" id="IPR050352">
    <property type="entry name" value="ABCG_transporters"/>
</dbReference>
<evidence type="ECO:0000256" key="2">
    <source>
        <dbReference type="ARBA" id="ARBA00022448"/>
    </source>
</evidence>
<feature type="transmembrane region" description="Helical" evidence="8">
    <location>
        <begin position="490"/>
        <end position="511"/>
    </location>
</feature>
<dbReference type="InterPro" id="IPR003593">
    <property type="entry name" value="AAA+_ATPase"/>
</dbReference>
<feature type="transmembrane region" description="Helical" evidence="8">
    <location>
        <begin position="599"/>
        <end position="619"/>
    </location>
</feature>
<dbReference type="InterPro" id="IPR003439">
    <property type="entry name" value="ABC_transporter-like_ATP-bd"/>
</dbReference>
<organism evidence="10 11">
    <name type="scientific">Coccomyxa viridis</name>
    <dbReference type="NCBI Taxonomy" id="1274662"/>
    <lineage>
        <taxon>Eukaryota</taxon>
        <taxon>Viridiplantae</taxon>
        <taxon>Chlorophyta</taxon>
        <taxon>core chlorophytes</taxon>
        <taxon>Trebouxiophyceae</taxon>
        <taxon>Trebouxiophyceae incertae sedis</taxon>
        <taxon>Coccomyxaceae</taxon>
        <taxon>Coccomyxa</taxon>
    </lineage>
</organism>
<dbReference type="EMBL" id="CAUYUE010000001">
    <property type="protein sequence ID" value="CAK0734823.1"/>
    <property type="molecule type" value="Genomic_DNA"/>
</dbReference>
<keyword evidence="5" id="KW-0067">ATP-binding</keyword>
<comment type="caution">
    <text evidence="10">The sequence shown here is derived from an EMBL/GenBank/DDBJ whole genome shotgun (WGS) entry which is preliminary data.</text>
</comment>
<dbReference type="GO" id="GO:0016020">
    <property type="term" value="C:membrane"/>
    <property type="evidence" value="ECO:0007669"/>
    <property type="project" value="UniProtKB-SubCell"/>
</dbReference>
<dbReference type="CDD" id="cd03213">
    <property type="entry name" value="ABCG_EPDR"/>
    <property type="match status" value="1"/>
</dbReference>
<comment type="subcellular location">
    <subcellularLocation>
        <location evidence="1">Membrane</location>
        <topology evidence="1">Multi-pass membrane protein</topology>
    </subcellularLocation>
</comment>
<keyword evidence="3 8" id="KW-0812">Transmembrane</keyword>
<feature type="domain" description="ABC transporter" evidence="9">
    <location>
        <begin position="91"/>
        <end position="336"/>
    </location>
</feature>
<dbReference type="PANTHER" id="PTHR48041:SF139">
    <property type="entry name" value="PROTEIN SCARLET"/>
    <property type="match status" value="1"/>
</dbReference>
<proteinExistence type="predicted"/>
<keyword evidence="11" id="KW-1185">Reference proteome</keyword>
<feature type="transmembrane region" description="Helical" evidence="8">
    <location>
        <begin position="459"/>
        <end position="478"/>
    </location>
</feature>
<feature type="transmembrane region" description="Helical" evidence="8">
    <location>
        <begin position="569"/>
        <end position="593"/>
    </location>
</feature>
<sequence>MQLAVFLPTLFLAVAFAAAVLLYSLLKVFGPGILSFRNKTYAGTSADDASSQPEDAEAQSDAVSTAEVTTPALEEHLSLGFSVASYQWSGLELAVRDKLTGKAKQLLRGVAGTAFSGDFVALMGPSGAGKSTLLDILAMRKTGGQLSGMITVNGRRMARARFRSISTYVPQEDHFVPTLSVWETLQFTTDLRLPESFTKADKEALMTEALHNMGLQKVKHSQVGGLLPGGLSVRGISGGERRRLSIGCGVVGAPRIIALDEPTSGLDSNAALVVMECMKRLAGQQRIVISSIHQPRAAIWDLFTKVQVLSEGRMLYFGATSEVTNWFTKSLNYQYDPLMHGNVAEWLSDLISISFTEPPKYFKRSMRSIKDVDAAAARFAKEQPEVGLIAAEAFKVKIVEQDSESVTINLSDPNAVPEEEPATAVEEACRRSHPTHFCNQYRVLQRRALQAYTRNPLNVAGRTMMAIFIGILGGLVFMKDVSGTEGINQTFNAIFFVTLVLALVPFTYMSMFVSDRSFFMRDPARSLYSTAAYYLSVMAVNAAVTIINAAILLLLMYGMIGLRYTAQAVLASGAIACLHSLVAVQALVLFAFMTPNQDLAFVLAVSYDVLSSLLAGVWVHINNLVGFLHGISFVSFFRYTINAFIRLQYAERDDGCGLLPAVAPEQKGQPAPHMPSGRDTCDNVLTSTDMRLSMGGCIGGLFVLLVLLHCASYFALTRQTKRS</sequence>
<accession>A0AAV1HRI9</accession>
<dbReference type="GO" id="GO:0005524">
    <property type="term" value="F:ATP binding"/>
    <property type="evidence" value="ECO:0007669"/>
    <property type="project" value="UniProtKB-KW"/>
</dbReference>
<keyword evidence="6 8" id="KW-1133">Transmembrane helix</keyword>
<dbReference type="Pfam" id="PF01061">
    <property type="entry name" value="ABC2_membrane"/>
    <property type="match status" value="1"/>
</dbReference>
<dbReference type="SUPFAM" id="SSF52540">
    <property type="entry name" value="P-loop containing nucleoside triphosphate hydrolases"/>
    <property type="match status" value="1"/>
</dbReference>
<dbReference type="SMART" id="SM00382">
    <property type="entry name" value="AAA"/>
    <property type="match status" value="1"/>
</dbReference>
<dbReference type="GO" id="GO:0016887">
    <property type="term" value="F:ATP hydrolysis activity"/>
    <property type="evidence" value="ECO:0007669"/>
    <property type="project" value="InterPro"/>
</dbReference>
<reference evidence="10 11" key="1">
    <citation type="submission" date="2023-10" db="EMBL/GenBank/DDBJ databases">
        <authorList>
            <person name="Maclean D."/>
            <person name="Macfadyen A."/>
        </authorList>
    </citation>
    <scope>NUCLEOTIDE SEQUENCE [LARGE SCALE GENOMIC DNA]</scope>
</reference>
<evidence type="ECO:0000313" key="10">
    <source>
        <dbReference type="EMBL" id="CAK0734823.1"/>
    </source>
</evidence>
<gene>
    <name evidence="10" type="ORF">CVIRNUC_000486</name>
</gene>
<evidence type="ECO:0000256" key="4">
    <source>
        <dbReference type="ARBA" id="ARBA00022741"/>
    </source>
</evidence>
<dbReference type="InterPro" id="IPR027417">
    <property type="entry name" value="P-loop_NTPase"/>
</dbReference>
<evidence type="ECO:0000313" key="11">
    <source>
        <dbReference type="Proteomes" id="UP001314263"/>
    </source>
</evidence>
<dbReference type="PANTHER" id="PTHR48041">
    <property type="entry name" value="ABC TRANSPORTER G FAMILY MEMBER 28"/>
    <property type="match status" value="1"/>
</dbReference>
<feature type="transmembrane region" description="Helical" evidence="8">
    <location>
        <begin position="692"/>
        <end position="716"/>
    </location>
</feature>
<name>A0AAV1HRI9_9CHLO</name>
<dbReference type="InterPro" id="IPR013525">
    <property type="entry name" value="ABC2_TM"/>
</dbReference>
<dbReference type="GO" id="GO:0140359">
    <property type="term" value="F:ABC-type transporter activity"/>
    <property type="evidence" value="ECO:0007669"/>
    <property type="project" value="InterPro"/>
</dbReference>
<feature type="transmembrane region" description="Helical" evidence="8">
    <location>
        <begin position="531"/>
        <end position="557"/>
    </location>
</feature>